<dbReference type="Gene3D" id="1.10.10.10">
    <property type="entry name" value="Winged helix-like DNA-binding domain superfamily/Winged helix DNA-binding domain"/>
    <property type="match status" value="1"/>
</dbReference>
<dbReference type="InterPro" id="IPR011008">
    <property type="entry name" value="Dimeric_a/b-barrel"/>
</dbReference>
<evidence type="ECO:0000259" key="4">
    <source>
        <dbReference type="PROSITE" id="PS50956"/>
    </source>
</evidence>
<keyword evidence="6" id="KW-1185">Reference proteome</keyword>
<evidence type="ECO:0000313" key="6">
    <source>
        <dbReference type="Proteomes" id="UP001596997"/>
    </source>
</evidence>
<keyword evidence="3" id="KW-0804">Transcription</keyword>
<proteinExistence type="predicted"/>
<dbReference type="RefSeq" id="WP_377712110.1">
    <property type="nucleotide sequence ID" value="NZ_JBHTJM010000001.1"/>
</dbReference>
<sequence length="153" mass="17513">MNQLDEIDLCLIRELQKDCKQSIKQLANKVNLSITPTHERIKRLESNGIINKYMAIVNPQTLGKTLLAYCQVTLVKHQGSDFIEFEEHVKGMDEILEVSYIAGNYDVLLKVILNDMNDYQNFIIEKISQLGVISNIQTSFVIKQTKNNSIIMP</sequence>
<dbReference type="PANTHER" id="PTHR30154:SF34">
    <property type="entry name" value="TRANSCRIPTIONAL REGULATOR AZLB"/>
    <property type="match status" value="1"/>
</dbReference>
<dbReference type="PROSITE" id="PS00519">
    <property type="entry name" value="HTH_ASNC_1"/>
    <property type="match status" value="1"/>
</dbReference>
<keyword evidence="2" id="KW-0238">DNA-binding</keyword>
<feature type="domain" description="HTH asnC-type" evidence="4">
    <location>
        <begin position="4"/>
        <end position="65"/>
    </location>
</feature>
<dbReference type="InterPro" id="IPR000485">
    <property type="entry name" value="AsnC-type_HTH_dom"/>
</dbReference>
<evidence type="ECO:0000256" key="1">
    <source>
        <dbReference type="ARBA" id="ARBA00023015"/>
    </source>
</evidence>
<dbReference type="Gene3D" id="3.30.70.920">
    <property type="match status" value="1"/>
</dbReference>
<protein>
    <submittedName>
        <fullName evidence="5">Lrp/AsnC family transcriptional regulator</fullName>
    </submittedName>
</protein>
<dbReference type="SMART" id="SM00344">
    <property type="entry name" value="HTH_ASNC"/>
    <property type="match status" value="1"/>
</dbReference>
<dbReference type="InterPro" id="IPR019885">
    <property type="entry name" value="Tscrpt_reg_HTH_AsnC-type_CS"/>
</dbReference>
<dbReference type="Proteomes" id="UP001596997">
    <property type="component" value="Unassembled WGS sequence"/>
</dbReference>
<comment type="caution">
    <text evidence="5">The sequence shown here is derived from an EMBL/GenBank/DDBJ whole genome shotgun (WGS) entry which is preliminary data.</text>
</comment>
<dbReference type="Pfam" id="PF13412">
    <property type="entry name" value="HTH_24"/>
    <property type="match status" value="1"/>
</dbReference>
<evidence type="ECO:0000313" key="5">
    <source>
        <dbReference type="EMBL" id="MFD0962440.1"/>
    </source>
</evidence>
<organism evidence="5 6">
    <name type="scientific">Pseudofulvibacter geojedonensis</name>
    <dbReference type="NCBI Taxonomy" id="1123758"/>
    <lineage>
        <taxon>Bacteria</taxon>
        <taxon>Pseudomonadati</taxon>
        <taxon>Bacteroidota</taxon>
        <taxon>Flavobacteriia</taxon>
        <taxon>Flavobacteriales</taxon>
        <taxon>Flavobacteriaceae</taxon>
        <taxon>Pseudofulvibacter</taxon>
    </lineage>
</organism>
<reference evidence="6" key="1">
    <citation type="journal article" date="2019" name="Int. J. Syst. Evol. Microbiol.">
        <title>The Global Catalogue of Microorganisms (GCM) 10K type strain sequencing project: providing services to taxonomists for standard genome sequencing and annotation.</title>
        <authorList>
            <consortium name="The Broad Institute Genomics Platform"/>
            <consortium name="The Broad Institute Genome Sequencing Center for Infectious Disease"/>
            <person name="Wu L."/>
            <person name="Ma J."/>
        </authorList>
    </citation>
    <scope>NUCLEOTIDE SEQUENCE [LARGE SCALE GENOMIC DNA]</scope>
    <source>
        <strain evidence="6">CCUG 62114</strain>
    </source>
</reference>
<evidence type="ECO:0000256" key="2">
    <source>
        <dbReference type="ARBA" id="ARBA00023125"/>
    </source>
</evidence>
<dbReference type="PRINTS" id="PR00033">
    <property type="entry name" value="HTHASNC"/>
</dbReference>
<dbReference type="InterPro" id="IPR019887">
    <property type="entry name" value="Tscrpt_reg_AsnC/Lrp_C"/>
</dbReference>
<dbReference type="SUPFAM" id="SSF46785">
    <property type="entry name" value="Winged helix' DNA-binding domain"/>
    <property type="match status" value="1"/>
</dbReference>
<dbReference type="InterPro" id="IPR019888">
    <property type="entry name" value="Tscrpt_reg_AsnC-like"/>
</dbReference>
<evidence type="ECO:0000256" key="3">
    <source>
        <dbReference type="ARBA" id="ARBA00023163"/>
    </source>
</evidence>
<dbReference type="Pfam" id="PF01037">
    <property type="entry name" value="AsnC_trans_reg"/>
    <property type="match status" value="1"/>
</dbReference>
<gene>
    <name evidence="5" type="ORF">ACFQ1O_00305</name>
</gene>
<dbReference type="InterPro" id="IPR036388">
    <property type="entry name" value="WH-like_DNA-bd_sf"/>
</dbReference>
<dbReference type="SUPFAM" id="SSF54909">
    <property type="entry name" value="Dimeric alpha+beta barrel"/>
    <property type="match status" value="1"/>
</dbReference>
<name>A0ABW3HY12_9FLAO</name>
<dbReference type="PROSITE" id="PS50956">
    <property type="entry name" value="HTH_ASNC_2"/>
    <property type="match status" value="1"/>
</dbReference>
<dbReference type="PANTHER" id="PTHR30154">
    <property type="entry name" value="LEUCINE-RESPONSIVE REGULATORY PROTEIN"/>
    <property type="match status" value="1"/>
</dbReference>
<keyword evidence="1" id="KW-0805">Transcription regulation</keyword>
<accession>A0ABW3HY12</accession>
<dbReference type="EMBL" id="JBHTJM010000001">
    <property type="protein sequence ID" value="MFD0962440.1"/>
    <property type="molecule type" value="Genomic_DNA"/>
</dbReference>
<dbReference type="InterPro" id="IPR036390">
    <property type="entry name" value="WH_DNA-bd_sf"/>
</dbReference>